<reference evidence="2" key="1">
    <citation type="submission" date="2003-08" db="EMBL/GenBank/DDBJ databases">
        <authorList>
            <person name="Birren B."/>
            <person name="Nusbaum C."/>
            <person name="Abebe A."/>
            <person name="Abouelleil A."/>
            <person name="Adekoya E."/>
            <person name="Ait-zahra M."/>
            <person name="Allen N."/>
            <person name="Allen T."/>
            <person name="An P."/>
            <person name="Anderson M."/>
            <person name="Anderson S."/>
            <person name="Arachchi H."/>
            <person name="Armbruster J."/>
            <person name="Bachantsang P."/>
            <person name="Baldwin J."/>
            <person name="Barry A."/>
            <person name="Bayul T."/>
            <person name="Blitshsteyn B."/>
            <person name="Bloom T."/>
            <person name="Blye J."/>
            <person name="Boguslavskiy L."/>
            <person name="Borowsky M."/>
            <person name="Boukhgalter B."/>
            <person name="Brunache A."/>
            <person name="Butler J."/>
            <person name="Calixte N."/>
            <person name="Calvo S."/>
            <person name="Camarata J."/>
            <person name="Campo K."/>
            <person name="Chang J."/>
            <person name="Cheshatsang Y."/>
            <person name="Citroen M."/>
            <person name="Collymore A."/>
            <person name="Considine T."/>
            <person name="Cook A."/>
            <person name="Cooke P."/>
            <person name="Corum B."/>
            <person name="Cuomo C."/>
            <person name="David R."/>
            <person name="Dawoe T."/>
            <person name="Degray S."/>
            <person name="Dodge S."/>
            <person name="Dooley K."/>
            <person name="Dorje P."/>
            <person name="Dorjee K."/>
            <person name="Dorris L."/>
            <person name="Duffey N."/>
            <person name="Dupes A."/>
            <person name="Elkins T."/>
            <person name="Engels R."/>
            <person name="Erickson J."/>
            <person name="Farina A."/>
            <person name="Faro S."/>
            <person name="Ferreira P."/>
            <person name="Fischer H."/>
            <person name="Fitzgerald M."/>
            <person name="Foley K."/>
            <person name="Gage D."/>
            <person name="Galagan J."/>
            <person name="Gearin G."/>
            <person name="Gnerre S."/>
            <person name="Gnirke A."/>
            <person name="Goyette A."/>
            <person name="Graham J."/>
            <person name="Grandbois E."/>
            <person name="Gyaltsen K."/>
            <person name="Hafez N."/>
            <person name="Hagopian D."/>
            <person name="Hagos B."/>
            <person name="Hall J."/>
            <person name="Hatcher B."/>
            <person name="Heller A."/>
            <person name="Higgins H."/>
            <person name="Honan T."/>
            <person name="Horn A."/>
            <person name="Houde N."/>
            <person name="Hughes L."/>
            <person name="Hulme W."/>
            <person name="Husby E."/>
            <person name="Iliev I."/>
            <person name="Jaffe D."/>
            <person name="Jones C."/>
            <person name="Kamal M."/>
            <person name="Kamat A."/>
            <person name="Kamvysselis M."/>
            <person name="Karlsson E."/>
            <person name="Kells C."/>
            <person name="Kieu A."/>
            <person name="Kisner P."/>
            <person name="Kodira C."/>
            <person name="Kulbokas E."/>
            <person name="Labutti K."/>
            <person name="Lama D."/>
            <person name="Landers T."/>
            <person name="Leger J."/>
            <person name="Levine S."/>
            <person name="Lewis D."/>
            <person name="Lewis T."/>
            <person name="Lindblad-toh K."/>
            <person name="Liu X."/>
            <person name="Lokyitsang T."/>
            <person name="Lokyitsang Y."/>
            <person name="Lucien O."/>
            <person name="Lui A."/>
            <person name="Ma L.J."/>
            <person name="Mabbitt R."/>
            <person name="Macdonald J."/>
            <person name="Maclean C."/>
            <person name="Major J."/>
            <person name="Manning J."/>
            <person name="Marabella R."/>
            <person name="Maru K."/>
            <person name="Matthews C."/>
            <person name="Mauceli E."/>
            <person name="Mccarthy M."/>
            <person name="Mcdonough S."/>
            <person name="Mcghee T."/>
            <person name="Meldrim J."/>
            <person name="Meneus L."/>
            <person name="Mesirov J."/>
            <person name="Mihalev A."/>
            <person name="Mihova T."/>
            <person name="Mikkelsen T."/>
            <person name="Mlenga V."/>
            <person name="Moru K."/>
            <person name="Mozes J."/>
            <person name="Mulrain L."/>
            <person name="Munson G."/>
            <person name="Naylor J."/>
            <person name="Newes C."/>
            <person name="Nguyen C."/>
            <person name="Nguyen N."/>
            <person name="Nguyen T."/>
            <person name="Nicol R."/>
            <person name="Nielsen C."/>
            <person name="Nizzari M."/>
            <person name="Norbu C."/>
            <person name="Norbu N."/>
            <person name="O'donnell P."/>
            <person name="Okoawo O."/>
            <person name="O'leary S."/>
            <person name="Omotosho B."/>
            <person name="O'neill K."/>
            <person name="Osman S."/>
            <person name="Parker S."/>
            <person name="Perrin D."/>
            <person name="Phunkhang P."/>
            <person name="Piqani B."/>
            <person name="Purcell S."/>
            <person name="Rachupka T."/>
            <person name="Ramasamy U."/>
            <person name="Rameau R."/>
            <person name="Ray V."/>
            <person name="Raymond C."/>
            <person name="Retta R."/>
            <person name="Richardson S."/>
            <person name="Rise C."/>
            <person name="Rodriguez J."/>
            <person name="Rogers J."/>
            <person name="Rogov P."/>
            <person name="Rutman M."/>
            <person name="Schupbach R."/>
            <person name="Seaman C."/>
            <person name="Settipalli S."/>
            <person name="Sharpe T."/>
            <person name="Sheridan J."/>
            <person name="Sherpa N."/>
            <person name="Shi J."/>
            <person name="Smirnov S."/>
            <person name="Smith C."/>
            <person name="Sougnez C."/>
            <person name="Spencer B."/>
            <person name="Stalker J."/>
            <person name="Stange-thomann N."/>
            <person name="Stavropoulos S."/>
            <person name="Stetson K."/>
            <person name="Stone C."/>
            <person name="Stone S."/>
            <person name="Stubbs M."/>
            <person name="Talamas J."/>
            <person name="Tchuinga P."/>
            <person name="Tenzing P."/>
            <person name="Tesfaye S."/>
            <person name="Theodore J."/>
            <person name="Thoulutsang Y."/>
            <person name="Topham K."/>
            <person name="Towey S."/>
            <person name="Tsamla T."/>
            <person name="Tsomo N."/>
            <person name="Vallee D."/>
            <person name="Vassiliev H."/>
            <person name="Venkataraman V."/>
            <person name="Vinson J."/>
            <person name="Vo A."/>
            <person name="Wade C."/>
            <person name="Wang S."/>
            <person name="Wangchuk T."/>
            <person name="Wangdi T."/>
            <person name="Whittaker C."/>
            <person name="Wilkinson J."/>
            <person name="Wu Y."/>
            <person name="Wyman D."/>
            <person name="Yadav S."/>
            <person name="Yang S."/>
            <person name="Yang X."/>
            <person name="Yeager S."/>
            <person name="Yee E."/>
            <person name="Young G."/>
            <person name="Zainoun J."/>
            <person name="Zembeck L."/>
            <person name="Zimmer A."/>
            <person name="Zody M."/>
            <person name="Lander E."/>
        </authorList>
    </citation>
    <scope>NUCLEOTIDE SEQUENCE [LARGE SCALE GENOMIC DNA]</scope>
</reference>
<reference evidence="1" key="2">
    <citation type="submission" date="2025-08" db="UniProtKB">
        <authorList>
            <consortium name="Ensembl"/>
        </authorList>
    </citation>
    <scope>IDENTIFICATION</scope>
</reference>
<protein>
    <submittedName>
        <fullName evidence="1">Uncharacterized protein</fullName>
    </submittedName>
</protein>
<name>H2ZBQ9_CIOSA</name>
<reference evidence="1" key="3">
    <citation type="submission" date="2025-09" db="UniProtKB">
        <authorList>
            <consortium name="Ensembl"/>
        </authorList>
    </citation>
    <scope>IDENTIFICATION</scope>
</reference>
<sequence length="127" mass="14349">MTFSEIKSNKLLNTFMKKFVNQCESVDVQNVLHMYELCEALISIPATEVSRTSVLSAELVRTYLHPTGPKQVAMPSERSAQLFSELPQPSEHAIREIQDYVIPTLDQAAANFSLGFNTLLKEYKLDI</sequence>
<dbReference type="InParanoid" id="H2ZBQ9"/>
<evidence type="ECO:0000313" key="1">
    <source>
        <dbReference type="Ensembl" id="ENSCSAVP00000015024.1"/>
    </source>
</evidence>
<evidence type="ECO:0000313" key="2">
    <source>
        <dbReference type="Proteomes" id="UP000007875"/>
    </source>
</evidence>
<dbReference type="InterPro" id="IPR044926">
    <property type="entry name" value="RGS_subdomain_2"/>
</dbReference>
<dbReference type="HOGENOM" id="CLU_1975450_0_0_1"/>
<dbReference type="Ensembl" id="ENSCSAVT00000015198.1">
    <property type="protein sequence ID" value="ENSCSAVP00000015024.1"/>
    <property type="gene ID" value="ENSCSAVG00000008805.1"/>
</dbReference>
<dbReference type="AlphaFoldDB" id="H2ZBQ9"/>
<dbReference type="InterPro" id="IPR036305">
    <property type="entry name" value="RGS_sf"/>
</dbReference>
<proteinExistence type="predicted"/>
<organism evidence="1 2">
    <name type="scientific">Ciona savignyi</name>
    <name type="common">Pacific transparent sea squirt</name>
    <dbReference type="NCBI Taxonomy" id="51511"/>
    <lineage>
        <taxon>Eukaryota</taxon>
        <taxon>Metazoa</taxon>
        <taxon>Chordata</taxon>
        <taxon>Tunicata</taxon>
        <taxon>Ascidiacea</taxon>
        <taxon>Phlebobranchia</taxon>
        <taxon>Cionidae</taxon>
        <taxon>Ciona</taxon>
    </lineage>
</organism>
<dbReference type="SUPFAM" id="SSF48097">
    <property type="entry name" value="Regulator of G-protein signaling, RGS"/>
    <property type="match status" value="1"/>
</dbReference>
<dbReference type="Proteomes" id="UP000007875">
    <property type="component" value="Unassembled WGS sequence"/>
</dbReference>
<keyword evidence="2" id="KW-1185">Reference proteome</keyword>
<dbReference type="Gene3D" id="1.10.167.10">
    <property type="entry name" value="Regulator of G-protein Signalling 4, domain 2"/>
    <property type="match status" value="1"/>
</dbReference>
<accession>H2ZBQ9</accession>